<dbReference type="PIRSF" id="PIRSF006281">
    <property type="entry name" value="MdoG"/>
    <property type="match status" value="1"/>
</dbReference>
<evidence type="ECO:0000313" key="8">
    <source>
        <dbReference type="Proteomes" id="UP001375743"/>
    </source>
</evidence>
<dbReference type="InterPro" id="IPR007444">
    <property type="entry name" value="Glucan_biosyn_MdoG_C"/>
</dbReference>
<sequence length="531" mass="60383">MQRRDLLRSAATLPAWGALGEILLRAPALLAQPALGPAQPFDWEWLQNHARGLATQPYALPGDQRPPQVQALTWDQYEAIRFRPEHALWADTNLPFRIQFFHLGSYYRVAVKIFEVDGGQARPVEYDPSLFDYGPTRFDPPLPKDLGFAGWRLHFHTNFPQDVAVFLGASYFRATDAGDQYGLSARGLAIDTALGRPEEFPIFTRFWLQRPRPTDTTLTVYALLESESITGAYRFGIEPGGVTIMDVSAHLYPRKPIERLGIAPMTSMFWFGENERRNADEWREEIHDSDGLSMWRGNGEWVWRPLTNPPRLQVSTFLDENPRGFGLLQRDREFTHYQDEAFRYERRPSLWVEPLGDWGKGAVMLVEIPTEDETFDNIVAFWHPDAPVEPGRPIDLSYRLHWTQVAPVQSALARCVNTRIGRGGVIGQPNPKNLRKFVVDFAGGDLPLIPKDAPVEPVITLSRGKVEPLTSLGGLFRVSPLLRPLPQIGGWRVTFDISWEGAEPIDMRLFLRLGPTTLTETWLYLWTPPHA</sequence>
<dbReference type="Pfam" id="PF04349">
    <property type="entry name" value="MdoG"/>
    <property type="match status" value="1"/>
</dbReference>
<protein>
    <submittedName>
        <fullName evidence="7">Glucan biosynthesis protein</fullName>
    </submittedName>
</protein>
<evidence type="ECO:0000256" key="3">
    <source>
        <dbReference type="ARBA" id="ARBA00009284"/>
    </source>
</evidence>
<dbReference type="InterPro" id="IPR014438">
    <property type="entry name" value="Glucan_biosyn_MdoG/MdoD"/>
</dbReference>
<dbReference type="InterPro" id="IPR014756">
    <property type="entry name" value="Ig_E-set"/>
</dbReference>
<evidence type="ECO:0000256" key="5">
    <source>
        <dbReference type="ARBA" id="ARBA00022764"/>
    </source>
</evidence>
<keyword evidence="5" id="KW-0574">Periplasm</keyword>
<dbReference type="Proteomes" id="UP001375743">
    <property type="component" value="Unassembled WGS sequence"/>
</dbReference>
<evidence type="ECO:0000313" key="7">
    <source>
        <dbReference type="EMBL" id="MEK0085385.1"/>
    </source>
</evidence>
<feature type="domain" description="Glucan biosynthesis periplasmic MdoG C-terminal" evidence="6">
    <location>
        <begin position="41"/>
        <end position="526"/>
    </location>
</feature>
<dbReference type="InterPro" id="IPR011013">
    <property type="entry name" value="Gal_mutarotase_sf_dom"/>
</dbReference>
<comment type="similarity">
    <text evidence="3">Belongs to the OpgD/OpgG family.</text>
</comment>
<dbReference type="PANTHER" id="PTHR30504:SF3">
    <property type="entry name" value="GLUCANS BIOSYNTHESIS PROTEIN D"/>
    <property type="match status" value="1"/>
</dbReference>
<dbReference type="SUPFAM" id="SSF74650">
    <property type="entry name" value="Galactose mutarotase-like"/>
    <property type="match status" value="1"/>
</dbReference>
<evidence type="ECO:0000256" key="2">
    <source>
        <dbReference type="ARBA" id="ARBA00005001"/>
    </source>
</evidence>
<comment type="caution">
    <text evidence="7">The sequence shown here is derived from an EMBL/GenBank/DDBJ whole genome shotgun (WGS) entry which is preliminary data.</text>
</comment>
<evidence type="ECO:0000256" key="4">
    <source>
        <dbReference type="ARBA" id="ARBA00022729"/>
    </source>
</evidence>
<proteinExistence type="inferred from homology"/>
<name>A0ABU8XW06_9PROT</name>
<dbReference type="SUPFAM" id="SSF81296">
    <property type="entry name" value="E set domains"/>
    <property type="match status" value="1"/>
</dbReference>
<organism evidence="7 8">
    <name type="scientific">Benzoatithermus flavus</name>
    <dbReference type="NCBI Taxonomy" id="3108223"/>
    <lineage>
        <taxon>Bacteria</taxon>
        <taxon>Pseudomonadati</taxon>
        <taxon>Pseudomonadota</taxon>
        <taxon>Alphaproteobacteria</taxon>
        <taxon>Geminicoccales</taxon>
        <taxon>Geminicoccaceae</taxon>
        <taxon>Benzoatithermus</taxon>
    </lineage>
</organism>
<dbReference type="InterPro" id="IPR013783">
    <property type="entry name" value="Ig-like_fold"/>
</dbReference>
<evidence type="ECO:0000256" key="1">
    <source>
        <dbReference type="ARBA" id="ARBA00004418"/>
    </source>
</evidence>
<dbReference type="RefSeq" id="WP_418161234.1">
    <property type="nucleotide sequence ID" value="NZ_JBBLZC010000026.1"/>
</dbReference>
<comment type="pathway">
    <text evidence="2">Glycan metabolism; osmoregulated periplasmic glucan (OPG) biosynthesis.</text>
</comment>
<keyword evidence="8" id="KW-1185">Reference proteome</keyword>
<dbReference type="Gene3D" id="2.70.98.10">
    <property type="match status" value="1"/>
</dbReference>
<dbReference type="EMBL" id="JBBLZC010000026">
    <property type="protein sequence ID" value="MEK0085385.1"/>
    <property type="molecule type" value="Genomic_DNA"/>
</dbReference>
<gene>
    <name evidence="7" type="ORF">U1T56_19710</name>
</gene>
<comment type="subcellular location">
    <subcellularLocation>
        <location evidence="1">Periplasm</location>
    </subcellularLocation>
</comment>
<evidence type="ECO:0000259" key="6">
    <source>
        <dbReference type="Pfam" id="PF04349"/>
    </source>
</evidence>
<accession>A0ABU8XW06</accession>
<keyword evidence="4" id="KW-0732">Signal</keyword>
<reference evidence="7 8" key="1">
    <citation type="submission" date="2024-01" db="EMBL/GenBank/DDBJ databases">
        <title>Multi-omics insights into the function and evolution of sodium benzoate biodegradation pathways in Benzoatithermus flavus gen. nov., sp. nov. from hot spring.</title>
        <authorList>
            <person name="Hu C.-J."/>
            <person name="Li W.-J."/>
        </authorList>
    </citation>
    <scope>NUCLEOTIDE SEQUENCE [LARGE SCALE GENOMIC DNA]</scope>
    <source>
        <strain evidence="7 8">SYSU G07066</strain>
    </source>
</reference>
<dbReference type="PANTHER" id="PTHR30504">
    <property type="entry name" value="GLUCANS BIOSYNTHESIS PROTEIN"/>
    <property type="match status" value="1"/>
</dbReference>
<dbReference type="InterPro" id="IPR014718">
    <property type="entry name" value="GH-type_carb-bd"/>
</dbReference>
<dbReference type="Gene3D" id="2.60.40.10">
    <property type="entry name" value="Immunoglobulins"/>
    <property type="match status" value="1"/>
</dbReference>